<keyword evidence="8 14" id="KW-0808">Transferase</keyword>
<gene>
    <name evidence="14" type="primary">coaA</name>
    <name evidence="17" type="ORF">ETSY2_33610</name>
</gene>
<dbReference type="Proteomes" id="UP000019140">
    <property type="component" value="Unassembled WGS sequence"/>
</dbReference>
<keyword evidence="10 14" id="KW-0418">Kinase</keyword>
<dbReference type="GO" id="GO:0015937">
    <property type="term" value="P:coenzyme A biosynthetic process"/>
    <property type="evidence" value="ECO:0007669"/>
    <property type="project" value="UniProtKB-UniRule"/>
</dbReference>
<feature type="domain" description="Phosphoribulokinase/uridine kinase" evidence="16">
    <location>
        <begin position="110"/>
        <end position="264"/>
    </location>
</feature>
<accession>W4LZN4</accession>
<evidence type="ECO:0000256" key="7">
    <source>
        <dbReference type="ARBA" id="ARBA00022490"/>
    </source>
</evidence>
<organism evidence="17 18">
    <name type="scientific">Candidatus Entotheonella gemina</name>
    <dbReference type="NCBI Taxonomy" id="1429439"/>
    <lineage>
        <taxon>Bacteria</taxon>
        <taxon>Pseudomonadati</taxon>
        <taxon>Nitrospinota/Tectimicrobiota group</taxon>
        <taxon>Candidatus Tectimicrobiota</taxon>
        <taxon>Candidatus Entotheonellia</taxon>
        <taxon>Candidatus Entotheonellales</taxon>
        <taxon>Candidatus Entotheonellaceae</taxon>
        <taxon>Candidatus Entotheonella</taxon>
    </lineage>
</organism>
<dbReference type="InterPro" id="IPR027417">
    <property type="entry name" value="P-loop_NTPase"/>
</dbReference>
<evidence type="ECO:0000313" key="17">
    <source>
        <dbReference type="EMBL" id="ETX03385.1"/>
    </source>
</evidence>
<dbReference type="EC" id="2.7.1.33" evidence="5 14"/>
<dbReference type="InterPro" id="IPR006083">
    <property type="entry name" value="PRK/URK"/>
</dbReference>
<dbReference type="GO" id="GO:0004594">
    <property type="term" value="F:pantothenate kinase activity"/>
    <property type="evidence" value="ECO:0007669"/>
    <property type="project" value="UniProtKB-UniRule"/>
</dbReference>
<protein>
    <recommendedName>
        <fullName evidence="6 14">Pantothenate kinase</fullName>
        <ecNumber evidence="5 14">2.7.1.33</ecNumber>
    </recommendedName>
    <alternativeName>
        <fullName evidence="13 14">Pantothenic acid kinase</fullName>
    </alternativeName>
</protein>
<comment type="similarity">
    <text evidence="4 14 15">Belongs to the prokaryotic pantothenate kinase family.</text>
</comment>
<evidence type="ECO:0000256" key="9">
    <source>
        <dbReference type="ARBA" id="ARBA00022741"/>
    </source>
</evidence>
<evidence type="ECO:0000256" key="11">
    <source>
        <dbReference type="ARBA" id="ARBA00022840"/>
    </source>
</evidence>
<dbReference type="Gene3D" id="3.40.50.300">
    <property type="entry name" value="P-loop containing nucleotide triphosphate hydrolases"/>
    <property type="match status" value="1"/>
</dbReference>
<feature type="binding site" evidence="14">
    <location>
        <begin position="115"/>
        <end position="122"/>
    </location>
    <ligand>
        <name>ATP</name>
        <dbReference type="ChEBI" id="CHEBI:30616"/>
    </ligand>
</feature>
<reference evidence="17 18" key="1">
    <citation type="journal article" date="2014" name="Nature">
        <title>An environmental bacterial taxon with a large and distinct metabolic repertoire.</title>
        <authorList>
            <person name="Wilson M.C."/>
            <person name="Mori T."/>
            <person name="Ruckert C."/>
            <person name="Uria A.R."/>
            <person name="Helf M.J."/>
            <person name="Takada K."/>
            <person name="Gernert C."/>
            <person name="Steffens U.A."/>
            <person name="Heycke N."/>
            <person name="Schmitt S."/>
            <person name="Rinke C."/>
            <person name="Helfrich E.J."/>
            <person name="Brachmann A.O."/>
            <person name="Gurgui C."/>
            <person name="Wakimoto T."/>
            <person name="Kracht M."/>
            <person name="Crusemann M."/>
            <person name="Hentschel U."/>
            <person name="Abe I."/>
            <person name="Matsunaga S."/>
            <person name="Kalinowski J."/>
            <person name="Takeyama H."/>
            <person name="Piel J."/>
        </authorList>
    </citation>
    <scope>NUCLEOTIDE SEQUENCE [LARGE SCALE GENOMIC DNA]</scope>
    <source>
        <strain evidence="18">TSY2</strain>
    </source>
</reference>
<dbReference type="CDD" id="cd02025">
    <property type="entry name" value="PanK"/>
    <property type="match status" value="1"/>
</dbReference>
<evidence type="ECO:0000256" key="15">
    <source>
        <dbReference type="RuleBase" id="RU003530"/>
    </source>
</evidence>
<keyword evidence="12 14" id="KW-0173">Coenzyme A biosynthesis</keyword>
<dbReference type="HAMAP" id="MF_00215">
    <property type="entry name" value="Pantothen_kinase_1"/>
    <property type="match status" value="1"/>
</dbReference>
<evidence type="ECO:0000256" key="4">
    <source>
        <dbReference type="ARBA" id="ARBA00006087"/>
    </source>
</evidence>
<comment type="subcellular location">
    <subcellularLocation>
        <location evidence="2 14 15">Cytoplasm</location>
    </subcellularLocation>
</comment>
<keyword evidence="11 14" id="KW-0067">ATP-binding</keyword>
<evidence type="ECO:0000256" key="1">
    <source>
        <dbReference type="ARBA" id="ARBA00001206"/>
    </source>
</evidence>
<evidence type="ECO:0000256" key="8">
    <source>
        <dbReference type="ARBA" id="ARBA00022679"/>
    </source>
</evidence>
<dbReference type="InterPro" id="IPR004566">
    <property type="entry name" value="PanK"/>
</dbReference>
<comment type="catalytic activity">
    <reaction evidence="1 14 15">
        <text>(R)-pantothenate + ATP = (R)-4'-phosphopantothenate + ADP + H(+)</text>
        <dbReference type="Rhea" id="RHEA:16373"/>
        <dbReference type="ChEBI" id="CHEBI:10986"/>
        <dbReference type="ChEBI" id="CHEBI:15378"/>
        <dbReference type="ChEBI" id="CHEBI:29032"/>
        <dbReference type="ChEBI" id="CHEBI:30616"/>
        <dbReference type="ChEBI" id="CHEBI:456216"/>
        <dbReference type="EC" id="2.7.1.33"/>
    </reaction>
</comment>
<dbReference type="HOGENOM" id="CLU_053818_1_1_7"/>
<sequence>MEHLEQIDSLEDVIGSAGADYAVRDMLLMSLYNAFSRTEWSRLRADTPMTLSEAELMQLRGQNEHVSLAEVEDIYLPLSRLLNFYVGAVQNLHKATAAFLGNTAAKVPYIIGIAGSVAVGKSTTSRILQALLSRWPNHPKVDLVTTDGFLWPTKILQERGLMRRKGFPESYNVQALVEFVSAVKAGVRQVKIPVYSHHTYDIMPDQCQVIDQPDIMIVEGLNVLQTGVDNEGNRRPHVFVSDYFDFTIYVHAETDIIRQWYIDRFSTFRNLAKTDPTSFYWRFAHLTDGEAQIHARLIWEVINEVNLHQNILPTRKRADLILNKGADHSVQSVLLRKI</sequence>
<evidence type="ECO:0000259" key="16">
    <source>
        <dbReference type="Pfam" id="PF00485"/>
    </source>
</evidence>
<evidence type="ECO:0000256" key="6">
    <source>
        <dbReference type="ARBA" id="ARBA00015080"/>
    </source>
</evidence>
<evidence type="ECO:0000313" key="18">
    <source>
        <dbReference type="Proteomes" id="UP000019140"/>
    </source>
</evidence>
<evidence type="ECO:0000256" key="2">
    <source>
        <dbReference type="ARBA" id="ARBA00004496"/>
    </source>
</evidence>
<dbReference type="PIRSF" id="PIRSF000545">
    <property type="entry name" value="Pantothenate_kin"/>
    <property type="match status" value="1"/>
</dbReference>
<comment type="caution">
    <text evidence="17">The sequence shown here is derived from an EMBL/GenBank/DDBJ whole genome shotgun (WGS) entry which is preliminary data.</text>
</comment>
<keyword evidence="7 14" id="KW-0963">Cytoplasm</keyword>
<dbReference type="PATRIC" id="fig|1429439.4.peg.5696"/>
<dbReference type="GO" id="GO:0005524">
    <property type="term" value="F:ATP binding"/>
    <property type="evidence" value="ECO:0007669"/>
    <property type="project" value="UniProtKB-UniRule"/>
</dbReference>
<dbReference type="GO" id="GO:0005737">
    <property type="term" value="C:cytoplasm"/>
    <property type="evidence" value="ECO:0007669"/>
    <property type="project" value="UniProtKB-SubCell"/>
</dbReference>
<dbReference type="Pfam" id="PF00485">
    <property type="entry name" value="PRK"/>
    <property type="match status" value="1"/>
</dbReference>
<dbReference type="UniPathway" id="UPA00241">
    <property type="reaction ID" value="UER00352"/>
</dbReference>
<dbReference type="EMBL" id="AZHX01001440">
    <property type="protein sequence ID" value="ETX03385.1"/>
    <property type="molecule type" value="Genomic_DNA"/>
</dbReference>
<evidence type="ECO:0000256" key="12">
    <source>
        <dbReference type="ARBA" id="ARBA00022993"/>
    </source>
</evidence>
<dbReference type="AlphaFoldDB" id="W4LZN4"/>
<evidence type="ECO:0000256" key="5">
    <source>
        <dbReference type="ARBA" id="ARBA00012102"/>
    </source>
</evidence>
<comment type="pathway">
    <text evidence="3 14 15">Cofactor biosynthesis; coenzyme A biosynthesis; CoA from (R)-pantothenate: step 1/5.</text>
</comment>
<dbReference type="SUPFAM" id="SSF52540">
    <property type="entry name" value="P-loop containing nucleoside triphosphate hydrolases"/>
    <property type="match status" value="1"/>
</dbReference>
<name>W4LZN4_9BACT</name>
<keyword evidence="18" id="KW-1185">Reference proteome</keyword>
<evidence type="ECO:0000256" key="10">
    <source>
        <dbReference type="ARBA" id="ARBA00022777"/>
    </source>
</evidence>
<dbReference type="NCBIfam" id="TIGR00554">
    <property type="entry name" value="panK_bact"/>
    <property type="match status" value="1"/>
</dbReference>
<proteinExistence type="inferred from homology"/>
<evidence type="ECO:0000256" key="3">
    <source>
        <dbReference type="ARBA" id="ARBA00005225"/>
    </source>
</evidence>
<keyword evidence="9 14" id="KW-0547">Nucleotide-binding</keyword>
<dbReference type="PANTHER" id="PTHR10285">
    <property type="entry name" value="URIDINE KINASE"/>
    <property type="match status" value="1"/>
</dbReference>
<evidence type="ECO:0000256" key="13">
    <source>
        <dbReference type="ARBA" id="ARBA00032866"/>
    </source>
</evidence>
<evidence type="ECO:0000256" key="14">
    <source>
        <dbReference type="HAMAP-Rule" id="MF_00215"/>
    </source>
</evidence>